<sequence>MSFTSEDADDVDDYNSAAATNDLDEEDTRHRKHTYVSSSERHQRRNNSRSRLCPRCSNDARMSYYGDEAMTRRCSIASSQLSLPMPPLYWARPSDISDTRPRYRCGSPCYVYVLLLINLMTVSCISARSEWNKGIVSET</sequence>
<organism evidence="2 3">
    <name type="scientific">Ridgeia piscesae</name>
    <name type="common">Tubeworm</name>
    <dbReference type="NCBI Taxonomy" id="27915"/>
    <lineage>
        <taxon>Eukaryota</taxon>
        <taxon>Metazoa</taxon>
        <taxon>Spiralia</taxon>
        <taxon>Lophotrochozoa</taxon>
        <taxon>Annelida</taxon>
        <taxon>Polychaeta</taxon>
        <taxon>Sedentaria</taxon>
        <taxon>Canalipalpata</taxon>
        <taxon>Sabellida</taxon>
        <taxon>Siboglinidae</taxon>
        <taxon>Ridgeia</taxon>
    </lineage>
</organism>
<reference evidence="2" key="1">
    <citation type="journal article" date="2023" name="Mol. Biol. Evol.">
        <title>Third-Generation Sequencing Reveals the Adaptive Role of the Epigenome in Three Deep-Sea Polychaetes.</title>
        <authorList>
            <person name="Perez M."/>
            <person name="Aroh O."/>
            <person name="Sun Y."/>
            <person name="Lan Y."/>
            <person name="Juniper S.K."/>
            <person name="Young C.R."/>
            <person name="Angers B."/>
            <person name="Qian P.Y."/>
        </authorList>
    </citation>
    <scope>NUCLEOTIDE SEQUENCE</scope>
    <source>
        <strain evidence="2">R07B-5</strain>
    </source>
</reference>
<dbReference type="AlphaFoldDB" id="A0AAD9JJS9"/>
<comment type="caution">
    <text evidence="2">The sequence shown here is derived from an EMBL/GenBank/DDBJ whole genome shotgun (WGS) entry which is preliminary data.</text>
</comment>
<evidence type="ECO:0000313" key="3">
    <source>
        <dbReference type="Proteomes" id="UP001209878"/>
    </source>
</evidence>
<dbReference type="EMBL" id="JAODUO010002260">
    <property type="protein sequence ID" value="KAK2153770.1"/>
    <property type="molecule type" value="Genomic_DNA"/>
</dbReference>
<name>A0AAD9JJS9_RIDPI</name>
<dbReference type="Proteomes" id="UP001209878">
    <property type="component" value="Unassembled WGS sequence"/>
</dbReference>
<proteinExistence type="predicted"/>
<feature type="compositionally biased region" description="Acidic residues" evidence="1">
    <location>
        <begin position="1"/>
        <end position="13"/>
    </location>
</feature>
<evidence type="ECO:0000313" key="2">
    <source>
        <dbReference type="EMBL" id="KAK2153770.1"/>
    </source>
</evidence>
<protein>
    <submittedName>
        <fullName evidence="2">Uncharacterized protein</fullName>
    </submittedName>
</protein>
<evidence type="ECO:0000256" key="1">
    <source>
        <dbReference type="SAM" id="MobiDB-lite"/>
    </source>
</evidence>
<keyword evidence="3" id="KW-1185">Reference proteome</keyword>
<gene>
    <name evidence="2" type="ORF">NP493_2264g00002</name>
</gene>
<feature type="region of interest" description="Disordered" evidence="1">
    <location>
        <begin position="1"/>
        <end position="53"/>
    </location>
</feature>
<accession>A0AAD9JJS9</accession>